<keyword evidence="2" id="KW-1185">Reference proteome</keyword>
<gene>
    <name evidence="1" type="ORF">KGD84_32710</name>
</gene>
<reference evidence="2" key="1">
    <citation type="submission" date="2021-05" db="EMBL/GenBank/DDBJ databases">
        <title>Direct Submission.</title>
        <authorList>
            <person name="Li K."/>
            <person name="Gao J."/>
        </authorList>
    </citation>
    <scope>NUCLEOTIDE SEQUENCE [LARGE SCALE GENOMIC DNA]</scope>
    <source>
        <strain evidence="2">Mg02</strain>
        <plasmid evidence="2">unnamed4</plasmid>
    </source>
</reference>
<geneLocation type="plasmid" evidence="1 2">
    <name>unnamed4</name>
</geneLocation>
<proteinExistence type="predicted"/>
<dbReference type="RefSeq" id="WP_220566041.1">
    <property type="nucleotide sequence ID" value="NZ_CP074136.1"/>
</dbReference>
<evidence type="ECO:0000313" key="2">
    <source>
        <dbReference type="Proteomes" id="UP000676079"/>
    </source>
</evidence>
<dbReference type="Proteomes" id="UP000676079">
    <property type="component" value="Plasmid unnamed4"/>
</dbReference>
<keyword evidence="1" id="KW-0614">Plasmid</keyword>
<protein>
    <submittedName>
        <fullName evidence="1">Uncharacterized protein</fullName>
    </submittedName>
</protein>
<name>A0A975KTZ9_9ACTN</name>
<evidence type="ECO:0000313" key="1">
    <source>
        <dbReference type="EMBL" id="QUX26462.1"/>
    </source>
</evidence>
<sequence length="66" mass="7570">MFATEPLTKMLRTADSWDLGNKTGVRNNRRGVSMRGVKKDYHRATRRALRTQNTAELADYLTHGAY</sequence>
<accession>A0A975KTZ9</accession>
<dbReference type="EMBL" id="CP074136">
    <property type="protein sequence ID" value="QUX26462.1"/>
    <property type="molecule type" value="Genomic_DNA"/>
</dbReference>
<organism evidence="1 2">
    <name type="scientific">Nocardiopsis changdeensis</name>
    <dbReference type="NCBI Taxonomy" id="2831969"/>
    <lineage>
        <taxon>Bacteria</taxon>
        <taxon>Bacillati</taxon>
        <taxon>Actinomycetota</taxon>
        <taxon>Actinomycetes</taxon>
        <taxon>Streptosporangiales</taxon>
        <taxon>Nocardiopsidaceae</taxon>
        <taxon>Nocardiopsis</taxon>
    </lineage>
</organism>